<evidence type="ECO:0000313" key="12">
    <source>
        <dbReference type="EMBL" id="CAG9585786.1"/>
    </source>
</evidence>
<dbReference type="CDD" id="cd00305">
    <property type="entry name" value="Cu-Zn_Superoxide_Dismutase"/>
    <property type="match status" value="1"/>
</dbReference>
<feature type="chain" id="PRO_5035240368" description="Superoxide dismutase [Cu-Zn]" evidence="10">
    <location>
        <begin position="18"/>
        <end position="175"/>
    </location>
</feature>
<dbReference type="PRINTS" id="PR00068">
    <property type="entry name" value="CUZNDISMTASE"/>
</dbReference>
<dbReference type="Gene3D" id="2.60.40.200">
    <property type="entry name" value="Superoxide dismutase, copper/zinc binding domain"/>
    <property type="match status" value="1"/>
</dbReference>
<keyword evidence="13" id="KW-1185">Reference proteome</keyword>
<comment type="cofactor">
    <cofactor evidence="9">
        <name>Cu cation</name>
        <dbReference type="ChEBI" id="CHEBI:23378"/>
    </cofactor>
    <text evidence="9">Binds 1 copper ion per subunit.</text>
</comment>
<protein>
    <recommendedName>
        <fullName evidence="9">Superoxide dismutase [Cu-Zn]</fullName>
        <ecNumber evidence="9">1.15.1.1</ecNumber>
    </recommendedName>
</protein>
<feature type="domain" description="Superoxide dismutase copper/zinc binding" evidence="11">
    <location>
        <begin position="39"/>
        <end position="172"/>
    </location>
</feature>
<keyword evidence="3 9" id="KW-0862">Zinc</keyword>
<organism evidence="12 13">
    <name type="scientific">Danaus chrysippus</name>
    <name type="common">African queen</name>
    <dbReference type="NCBI Taxonomy" id="151541"/>
    <lineage>
        <taxon>Eukaryota</taxon>
        <taxon>Metazoa</taxon>
        <taxon>Ecdysozoa</taxon>
        <taxon>Arthropoda</taxon>
        <taxon>Hexapoda</taxon>
        <taxon>Insecta</taxon>
        <taxon>Pterygota</taxon>
        <taxon>Neoptera</taxon>
        <taxon>Endopterygota</taxon>
        <taxon>Lepidoptera</taxon>
        <taxon>Glossata</taxon>
        <taxon>Ditrysia</taxon>
        <taxon>Papilionoidea</taxon>
        <taxon>Nymphalidae</taxon>
        <taxon>Danainae</taxon>
        <taxon>Danaini</taxon>
        <taxon>Danaina</taxon>
        <taxon>Danaus</taxon>
        <taxon>Anosia</taxon>
    </lineage>
</organism>
<dbReference type="SUPFAM" id="SSF49329">
    <property type="entry name" value="Cu,Zn superoxide dismutase-like"/>
    <property type="match status" value="1"/>
</dbReference>
<evidence type="ECO:0000256" key="5">
    <source>
        <dbReference type="ARBA" id="ARBA00023002"/>
    </source>
</evidence>
<keyword evidence="5 9" id="KW-0560">Oxidoreductase</keyword>
<evidence type="ECO:0000256" key="1">
    <source>
        <dbReference type="ARBA" id="ARBA00010457"/>
    </source>
</evidence>
<dbReference type="Proteomes" id="UP000789524">
    <property type="component" value="Unassembled WGS sequence"/>
</dbReference>
<evidence type="ECO:0000256" key="9">
    <source>
        <dbReference type="RuleBase" id="RU000393"/>
    </source>
</evidence>
<dbReference type="GO" id="GO:0005507">
    <property type="term" value="F:copper ion binding"/>
    <property type="evidence" value="ECO:0007669"/>
    <property type="project" value="InterPro"/>
</dbReference>
<evidence type="ECO:0000256" key="3">
    <source>
        <dbReference type="ARBA" id="ARBA00022833"/>
    </source>
</evidence>
<dbReference type="PROSITE" id="PS00332">
    <property type="entry name" value="SOD_CU_ZN_2"/>
    <property type="match status" value="1"/>
</dbReference>
<dbReference type="InterPro" id="IPR001424">
    <property type="entry name" value="SOD_Cu_Zn_dom"/>
</dbReference>
<comment type="catalytic activity">
    <reaction evidence="8 9">
        <text>2 superoxide + 2 H(+) = H2O2 + O2</text>
        <dbReference type="Rhea" id="RHEA:20696"/>
        <dbReference type="ChEBI" id="CHEBI:15378"/>
        <dbReference type="ChEBI" id="CHEBI:15379"/>
        <dbReference type="ChEBI" id="CHEBI:16240"/>
        <dbReference type="ChEBI" id="CHEBI:18421"/>
        <dbReference type="EC" id="1.15.1.1"/>
    </reaction>
</comment>
<sequence length="175" mass="18916">MIYHLLFLSLTAVIVTAQNAGYAPLRAIVKLSSPDGRDVNGNITLTQLEGRVLVEGSIYGMPPGQYGFHVHETGDITRGCISTGSHFNPEKQDHGHPSDAVRHVGDLGNIEFDMNRISNIHFEDKLIALYGPHNVLGRAIVLHEKADDFGRSDHPDSRKTGNAGGRVACGVIGIL</sequence>
<keyword evidence="2 9" id="KW-0479">Metal-binding</keyword>
<comment type="caution">
    <text evidence="12">The sequence shown here is derived from an EMBL/GenBank/DDBJ whole genome shotgun (WGS) entry which is preliminary data.</text>
</comment>
<dbReference type="OrthoDB" id="2015551at2759"/>
<comment type="similarity">
    <text evidence="1 9">Belongs to the Cu-Zn superoxide dismutase family.</text>
</comment>
<keyword evidence="7" id="KW-1015">Disulfide bond</keyword>
<evidence type="ECO:0000259" key="11">
    <source>
        <dbReference type="Pfam" id="PF00080"/>
    </source>
</evidence>
<dbReference type="InterPro" id="IPR036423">
    <property type="entry name" value="SOD-like_Cu/Zn_dom_sf"/>
</dbReference>
<dbReference type="FunFam" id="2.60.40.200:FF:000013">
    <property type="entry name" value="Superoxide dismutase [Cu-Zn]"/>
    <property type="match status" value="1"/>
</dbReference>
<accession>A0A8J2R930</accession>
<evidence type="ECO:0000256" key="4">
    <source>
        <dbReference type="ARBA" id="ARBA00022862"/>
    </source>
</evidence>
<feature type="signal peptide" evidence="10">
    <location>
        <begin position="1"/>
        <end position="17"/>
    </location>
</feature>
<dbReference type="EC" id="1.15.1.1" evidence="9"/>
<dbReference type="AlphaFoldDB" id="A0A8J2R930"/>
<evidence type="ECO:0000313" key="13">
    <source>
        <dbReference type="Proteomes" id="UP000789524"/>
    </source>
</evidence>
<keyword evidence="6 9" id="KW-0186">Copper</keyword>
<gene>
    <name evidence="12" type="ORF">DCHRY22_LOCUS16128</name>
</gene>
<dbReference type="GO" id="GO:0004784">
    <property type="term" value="F:superoxide dismutase activity"/>
    <property type="evidence" value="ECO:0007669"/>
    <property type="project" value="UniProtKB-EC"/>
</dbReference>
<evidence type="ECO:0000256" key="10">
    <source>
        <dbReference type="SAM" id="SignalP"/>
    </source>
</evidence>
<dbReference type="InterPro" id="IPR024134">
    <property type="entry name" value="SOD_Cu/Zn_/chaperone"/>
</dbReference>
<evidence type="ECO:0000256" key="2">
    <source>
        <dbReference type="ARBA" id="ARBA00022723"/>
    </source>
</evidence>
<evidence type="ECO:0000256" key="8">
    <source>
        <dbReference type="ARBA" id="ARBA00049204"/>
    </source>
</evidence>
<reference evidence="12" key="1">
    <citation type="submission" date="2021-09" db="EMBL/GenBank/DDBJ databases">
        <authorList>
            <person name="Martin H S."/>
        </authorList>
    </citation>
    <scope>NUCLEOTIDE SEQUENCE</scope>
</reference>
<dbReference type="InterPro" id="IPR018152">
    <property type="entry name" value="SOD_Cu/Zn_BS"/>
</dbReference>
<name>A0A8J2R930_9NEOP</name>
<comment type="cofactor">
    <cofactor evidence="9">
        <name>Zn(2+)</name>
        <dbReference type="ChEBI" id="CHEBI:29105"/>
    </cofactor>
    <text evidence="9">Binds 1 zinc ion per subunit.</text>
</comment>
<keyword evidence="10" id="KW-0732">Signal</keyword>
<evidence type="ECO:0000256" key="7">
    <source>
        <dbReference type="ARBA" id="ARBA00023157"/>
    </source>
</evidence>
<dbReference type="EMBL" id="CAKASE010000083">
    <property type="protein sequence ID" value="CAG9585786.1"/>
    <property type="molecule type" value="Genomic_DNA"/>
</dbReference>
<evidence type="ECO:0000256" key="6">
    <source>
        <dbReference type="ARBA" id="ARBA00023008"/>
    </source>
</evidence>
<proteinExistence type="inferred from homology"/>
<dbReference type="PROSITE" id="PS00087">
    <property type="entry name" value="SOD_CU_ZN_1"/>
    <property type="match status" value="1"/>
</dbReference>
<comment type="function">
    <text evidence="9">Destroys radicals which are normally produced within the cells and which are toxic to biological systems.</text>
</comment>
<keyword evidence="4" id="KW-0049">Antioxidant</keyword>
<dbReference type="Pfam" id="PF00080">
    <property type="entry name" value="Sod_Cu"/>
    <property type="match status" value="1"/>
</dbReference>
<dbReference type="PANTHER" id="PTHR10003">
    <property type="entry name" value="SUPEROXIDE DISMUTASE CU-ZN -RELATED"/>
    <property type="match status" value="1"/>
</dbReference>